<organism evidence="5 6">
    <name type="scientific">Nocardiopsis suaedae</name>
    <dbReference type="NCBI Taxonomy" id="3018444"/>
    <lineage>
        <taxon>Bacteria</taxon>
        <taxon>Bacillati</taxon>
        <taxon>Actinomycetota</taxon>
        <taxon>Actinomycetes</taxon>
        <taxon>Streptosporangiales</taxon>
        <taxon>Nocardiopsidaceae</taxon>
        <taxon>Nocardiopsis</taxon>
    </lineage>
</organism>
<dbReference type="PROSITE" id="PS51371">
    <property type="entry name" value="CBS"/>
    <property type="match status" value="2"/>
</dbReference>
<keyword evidence="1 2" id="KW-0129">CBS domain</keyword>
<reference evidence="5" key="1">
    <citation type="submission" date="2023-01" db="EMBL/GenBank/DDBJ databases">
        <title>Draft genome sequence of Nocardiopsis sp. LSu2-4 isolated from halophytes.</title>
        <authorList>
            <person name="Duangmal K."/>
            <person name="Chantavorakit T."/>
        </authorList>
    </citation>
    <scope>NUCLEOTIDE SEQUENCE</scope>
    <source>
        <strain evidence="5">LSu2-4</strain>
    </source>
</reference>
<dbReference type="RefSeq" id="WP_270677413.1">
    <property type="nucleotide sequence ID" value="NZ_JAQFWP010000014.1"/>
</dbReference>
<gene>
    <name evidence="5" type="ORF">O4U47_09885</name>
</gene>
<feature type="domain" description="CBS" evidence="4">
    <location>
        <begin position="9"/>
        <end position="66"/>
    </location>
</feature>
<dbReference type="PIRSF" id="PIRSF036990">
    <property type="entry name" value="UCP036990_CBS_BON"/>
    <property type="match status" value="1"/>
</dbReference>
<dbReference type="EMBL" id="JAQFWP010000014">
    <property type="protein sequence ID" value="MDA2804822.1"/>
    <property type="molecule type" value="Genomic_DNA"/>
</dbReference>
<sequence>MAVRVRDMMTTDVVCVQPGASMRTIALVLGRYAVSGVPVVDDAKHVLGVVSEGDLLHKLADGDGRSATADRAKRSAVTAQRLMTAPAVTVRARAEIAEAARLMQEHRVKRLPVVSDSGELEGIVSRGDVVKVYARPDSWVLNRVERLLMLDFELPHVRAEVRGGIVTLTGKVRFRSSAVAVRRAVGAIEGVLHVDDRIEFDADDLSPFALHTD</sequence>
<dbReference type="Pfam" id="PF04972">
    <property type="entry name" value="BON"/>
    <property type="match status" value="1"/>
</dbReference>
<dbReference type="InterPro" id="IPR051257">
    <property type="entry name" value="Diverse_CBS-Domain"/>
</dbReference>
<dbReference type="Pfam" id="PF00571">
    <property type="entry name" value="CBS"/>
    <property type="match status" value="2"/>
</dbReference>
<feature type="domain" description="CBS" evidence="4">
    <location>
        <begin position="83"/>
        <end position="140"/>
    </location>
</feature>
<accession>A0ABT4TL45</accession>
<dbReference type="InterPro" id="IPR017080">
    <property type="entry name" value="UCP036990_CBS_BON"/>
</dbReference>
<evidence type="ECO:0000313" key="5">
    <source>
        <dbReference type="EMBL" id="MDA2804822.1"/>
    </source>
</evidence>
<dbReference type="PANTHER" id="PTHR43080:SF29">
    <property type="entry name" value="OS02G0818000 PROTEIN"/>
    <property type="match status" value="1"/>
</dbReference>
<name>A0ABT4TL45_9ACTN</name>
<dbReference type="PROSITE" id="PS50914">
    <property type="entry name" value="BON"/>
    <property type="match status" value="1"/>
</dbReference>
<dbReference type="SMART" id="SM00116">
    <property type="entry name" value="CBS"/>
    <property type="match status" value="2"/>
</dbReference>
<dbReference type="InterPro" id="IPR000644">
    <property type="entry name" value="CBS_dom"/>
</dbReference>
<evidence type="ECO:0000313" key="6">
    <source>
        <dbReference type="Proteomes" id="UP001165685"/>
    </source>
</evidence>
<evidence type="ECO:0000259" key="4">
    <source>
        <dbReference type="PROSITE" id="PS51371"/>
    </source>
</evidence>
<comment type="caution">
    <text evidence="5">The sequence shown here is derived from an EMBL/GenBank/DDBJ whole genome shotgun (WGS) entry which is preliminary data.</text>
</comment>
<dbReference type="SUPFAM" id="SSF54631">
    <property type="entry name" value="CBS-domain pair"/>
    <property type="match status" value="1"/>
</dbReference>
<dbReference type="InterPro" id="IPR046342">
    <property type="entry name" value="CBS_dom_sf"/>
</dbReference>
<dbReference type="Proteomes" id="UP001165685">
    <property type="component" value="Unassembled WGS sequence"/>
</dbReference>
<dbReference type="InterPro" id="IPR007055">
    <property type="entry name" value="BON_dom"/>
</dbReference>
<dbReference type="Gene3D" id="3.10.580.10">
    <property type="entry name" value="CBS-domain"/>
    <property type="match status" value="1"/>
</dbReference>
<keyword evidence="6" id="KW-1185">Reference proteome</keyword>
<dbReference type="Gene3D" id="3.30.1340.30">
    <property type="match status" value="1"/>
</dbReference>
<protein>
    <submittedName>
        <fullName evidence="5">CBS domain-containing protein</fullName>
    </submittedName>
</protein>
<evidence type="ECO:0000256" key="1">
    <source>
        <dbReference type="ARBA" id="ARBA00023122"/>
    </source>
</evidence>
<dbReference type="PANTHER" id="PTHR43080">
    <property type="entry name" value="CBS DOMAIN-CONTAINING PROTEIN CBSX3, MITOCHONDRIAL"/>
    <property type="match status" value="1"/>
</dbReference>
<feature type="domain" description="BON" evidence="3">
    <location>
        <begin position="136"/>
        <end position="202"/>
    </location>
</feature>
<proteinExistence type="predicted"/>
<evidence type="ECO:0000259" key="3">
    <source>
        <dbReference type="PROSITE" id="PS50914"/>
    </source>
</evidence>
<evidence type="ECO:0000256" key="2">
    <source>
        <dbReference type="PROSITE-ProRule" id="PRU00703"/>
    </source>
</evidence>